<name>A0A7I8L780_SPIIN</name>
<sequence>MSKIINMTSSATKIVNISNYALELSNIPNEFKLNGRRLLQWYQLIKVILIGKDKLDHLLYLAHESILEFKGPLDVLLSYYSHVKLRTNLISRGFGCVAYVHNQDQAKGKLDPRALKFVKMDTIRILLSLAANYDWDIQQFDVKDDFVHK</sequence>
<gene>
    <name evidence="1" type="ORF">SI8410_12016569</name>
</gene>
<dbReference type="EMBL" id="LR746275">
    <property type="protein sequence ID" value="CAA7405891.1"/>
    <property type="molecule type" value="Genomic_DNA"/>
</dbReference>
<accession>A0A7I8L780</accession>
<proteinExistence type="predicted"/>
<evidence type="ECO:0000313" key="2">
    <source>
        <dbReference type="Proteomes" id="UP000663760"/>
    </source>
</evidence>
<keyword evidence="2" id="KW-1185">Reference proteome</keyword>
<dbReference type="AlphaFoldDB" id="A0A7I8L780"/>
<reference evidence="1" key="1">
    <citation type="submission" date="2020-02" db="EMBL/GenBank/DDBJ databases">
        <authorList>
            <person name="Scholz U."/>
            <person name="Mascher M."/>
            <person name="Fiebig A."/>
        </authorList>
    </citation>
    <scope>NUCLEOTIDE SEQUENCE</scope>
</reference>
<evidence type="ECO:0000313" key="1">
    <source>
        <dbReference type="EMBL" id="CAA7405891.1"/>
    </source>
</evidence>
<dbReference type="Proteomes" id="UP000663760">
    <property type="component" value="Chromosome 12"/>
</dbReference>
<organism evidence="1 2">
    <name type="scientific">Spirodela intermedia</name>
    <name type="common">Intermediate duckweed</name>
    <dbReference type="NCBI Taxonomy" id="51605"/>
    <lineage>
        <taxon>Eukaryota</taxon>
        <taxon>Viridiplantae</taxon>
        <taxon>Streptophyta</taxon>
        <taxon>Embryophyta</taxon>
        <taxon>Tracheophyta</taxon>
        <taxon>Spermatophyta</taxon>
        <taxon>Magnoliopsida</taxon>
        <taxon>Liliopsida</taxon>
        <taxon>Araceae</taxon>
        <taxon>Lemnoideae</taxon>
        <taxon>Spirodela</taxon>
    </lineage>
</organism>
<protein>
    <submittedName>
        <fullName evidence="1">Uncharacterized protein</fullName>
    </submittedName>
</protein>